<dbReference type="VEuPathDB" id="AmoebaDB:DICPUDRAFT_158177"/>
<dbReference type="Proteomes" id="UP000001064">
    <property type="component" value="Unassembled WGS sequence"/>
</dbReference>
<dbReference type="EMBL" id="GL871356">
    <property type="protein sequence ID" value="EGC30118.1"/>
    <property type="molecule type" value="Genomic_DNA"/>
</dbReference>
<dbReference type="AlphaFoldDB" id="F1A108"/>
<sequence length="83" mass="9793">MKSNVGSSNAGSYRITKENLAMEKDLETKKLSNTVRNENTQLRQRMEEKLNLLREQTNLQPLKFSTLKESLLRDLKNRFFIDF</sequence>
<dbReference type="GeneID" id="10511123"/>
<proteinExistence type="predicted"/>
<dbReference type="InParanoid" id="F1A108"/>
<name>F1A108_DICPU</name>
<dbReference type="RefSeq" id="XP_003293350.1">
    <property type="nucleotide sequence ID" value="XM_003293302.1"/>
</dbReference>
<protein>
    <submittedName>
        <fullName evidence="1">Uncharacterized protein</fullName>
    </submittedName>
</protein>
<evidence type="ECO:0000313" key="2">
    <source>
        <dbReference type="Proteomes" id="UP000001064"/>
    </source>
</evidence>
<evidence type="ECO:0000313" key="1">
    <source>
        <dbReference type="EMBL" id="EGC30118.1"/>
    </source>
</evidence>
<dbReference type="KEGG" id="dpp:DICPUDRAFT_158177"/>
<reference evidence="2" key="1">
    <citation type="journal article" date="2011" name="Genome Biol.">
        <title>Comparative genomics of the social amoebae Dictyostelium discoideum and Dictyostelium purpureum.</title>
        <authorList>
            <consortium name="US DOE Joint Genome Institute (JGI-PGF)"/>
            <person name="Sucgang R."/>
            <person name="Kuo A."/>
            <person name="Tian X."/>
            <person name="Salerno W."/>
            <person name="Parikh A."/>
            <person name="Feasley C.L."/>
            <person name="Dalin E."/>
            <person name="Tu H."/>
            <person name="Huang E."/>
            <person name="Barry K."/>
            <person name="Lindquist E."/>
            <person name="Shapiro H."/>
            <person name="Bruce D."/>
            <person name="Schmutz J."/>
            <person name="Salamov A."/>
            <person name="Fey P."/>
            <person name="Gaudet P."/>
            <person name="Anjard C."/>
            <person name="Babu M.M."/>
            <person name="Basu S."/>
            <person name="Bushmanova Y."/>
            <person name="van der Wel H."/>
            <person name="Katoh-Kurasawa M."/>
            <person name="Dinh C."/>
            <person name="Coutinho P.M."/>
            <person name="Saito T."/>
            <person name="Elias M."/>
            <person name="Schaap P."/>
            <person name="Kay R.R."/>
            <person name="Henrissat B."/>
            <person name="Eichinger L."/>
            <person name="Rivero F."/>
            <person name="Putnam N.H."/>
            <person name="West C.M."/>
            <person name="Loomis W.F."/>
            <person name="Chisholm R.L."/>
            <person name="Shaulsky G."/>
            <person name="Strassmann J.E."/>
            <person name="Queller D.C."/>
            <person name="Kuspa A."/>
            <person name="Grigoriev I.V."/>
        </authorList>
    </citation>
    <scope>NUCLEOTIDE SEQUENCE [LARGE SCALE GENOMIC DNA]</scope>
    <source>
        <strain evidence="2">QSDP1</strain>
    </source>
</reference>
<organism evidence="1 2">
    <name type="scientific">Dictyostelium purpureum</name>
    <name type="common">Slime mold</name>
    <dbReference type="NCBI Taxonomy" id="5786"/>
    <lineage>
        <taxon>Eukaryota</taxon>
        <taxon>Amoebozoa</taxon>
        <taxon>Evosea</taxon>
        <taxon>Eumycetozoa</taxon>
        <taxon>Dictyostelia</taxon>
        <taxon>Dictyosteliales</taxon>
        <taxon>Dictyosteliaceae</taxon>
        <taxon>Dictyostelium</taxon>
    </lineage>
</organism>
<accession>F1A108</accession>
<gene>
    <name evidence="1" type="ORF">DICPUDRAFT_158177</name>
</gene>
<keyword evidence="2" id="KW-1185">Reference proteome</keyword>